<name>A0A367EGN4_9ACTN</name>
<dbReference type="InterPro" id="IPR023365">
    <property type="entry name" value="Sortase_dom-sf"/>
</dbReference>
<dbReference type="NCBIfam" id="TIGR01076">
    <property type="entry name" value="sortase_fam"/>
    <property type="match status" value="1"/>
</dbReference>
<reference evidence="4 5" key="1">
    <citation type="submission" date="2018-06" db="EMBL/GenBank/DDBJ databases">
        <title>Streptomyces reniochalinae sp. nov. and Streptomyces diacarnus sp. nov. from marine sponges.</title>
        <authorList>
            <person name="Li L."/>
        </authorList>
    </citation>
    <scope>NUCLEOTIDE SEQUENCE [LARGE SCALE GENOMIC DNA]</scope>
    <source>
        <strain evidence="4 5">LHW50302</strain>
    </source>
</reference>
<evidence type="ECO:0000256" key="3">
    <source>
        <dbReference type="SAM" id="MobiDB-lite"/>
    </source>
</evidence>
<feature type="compositionally biased region" description="Low complexity" evidence="3">
    <location>
        <begin position="114"/>
        <end position="165"/>
    </location>
</feature>
<feature type="compositionally biased region" description="Basic and acidic residues" evidence="3">
    <location>
        <begin position="189"/>
        <end position="201"/>
    </location>
</feature>
<accession>A0A367EGN4</accession>
<evidence type="ECO:0000256" key="1">
    <source>
        <dbReference type="ARBA" id="ARBA00022801"/>
    </source>
</evidence>
<dbReference type="OrthoDB" id="5242879at2"/>
<evidence type="ECO:0000313" key="5">
    <source>
        <dbReference type="Proteomes" id="UP000253507"/>
    </source>
</evidence>
<keyword evidence="5" id="KW-1185">Reference proteome</keyword>
<feature type="compositionally biased region" description="Pro residues" evidence="3">
    <location>
        <begin position="57"/>
        <end position="85"/>
    </location>
</feature>
<dbReference type="AlphaFoldDB" id="A0A367EGN4"/>
<dbReference type="EMBL" id="QOIM01000037">
    <property type="protein sequence ID" value="RCG17234.1"/>
    <property type="molecule type" value="Genomic_DNA"/>
</dbReference>
<dbReference type="InterPro" id="IPR042003">
    <property type="entry name" value="Sortase_E"/>
</dbReference>
<dbReference type="Gene3D" id="2.40.260.10">
    <property type="entry name" value="Sortase"/>
    <property type="match status" value="1"/>
</dbReference>
<organism evidence="4 5">
    <name type="scientific">Streptomyces reniochalinae</name>
    <dbReference type="NCBI Taxonomy" id="2250578"/>
    <lineage>
        <taxon>Bacteria</taxon>
        <taxon>Bacillati</taxon>
        <taxon>Actinomycetota</taxon>
        <taxon>Actinomycetes</taxon>
        <taxon>Kitasatosporales</taxon>
        <taxon>Streptomycetaceae</taxon>
        <taxon>Streptomyces</taxon>
    </lineage>
</organism>
<dbReference type="InterPro" id="IPR053465">
    <property type="entry name" value="Sortase_Class_E"/>
</dbReference>
<feature type="region of interest" description="Disordered" evidence="3">
    <location>
        <begin position="285"/>
        <end position="306"/>
    </location>
</feature>
<feature type="region of interest" description="Disordered" evidence="3">
    <location>
        <begin position="1"/>
        <end position="228"/>
    </location>
</feature>
<dbReference type="Proteomes" id="UP000253507">
    <property type="component" value="Unassembled WGS sequence"/>
</dbReference>
<feature type="active site" description="Acyl-thioester intermediate" evidence="2">
    <location>
        <position position="439"/>
    </location>
</feature>
<dbReference type="InterPro" id="IPR005754">
    <property type="entry name" value="Sortase"/>
</dbReference>
<dbReference type="Pfam" id="PF04203">
    <property type="entry name" value="Sortase"/>
    <property type="match status" value="1"/>
</dbReference>
<feature type="compositionally biased region" description="Basic and acidic residues" evidence="3">
    <location>
        <begin position="210"/>
        <end position="222"/>
    </location>
</feature>
<dbReference type="CDD" id="cd05830">
    <property type="entry name" value="Sortase_E"/>
    <property type="match status" value="1"/>
</dbReference>
<keyword evidence="1" id="KW-0378">Hydrolase</keyword>
<evidence type="ECO:0000256" key="2">
    <source>
        <dbReference type="PIRSR" id="PIRSR605754-1"/>
    </source>
</evidence>
<dbReference type="SUPFAM" id="SSF63817">
    <property type="entry name" value="Sortase"/>
    <property type="match status" value="1"/>
</dbReference>
<protein>
    <submittedName>
        <fullName evidence="4">Class E sortase</fullName>
    </submittedName>
</protein>
<dbReference type="NCBIfam" id="NF033747">
    <property type="entry name" value="class_E_sortase"/>
    <property type="match status" value="1"/>
</dbReference>
<feature type="active site" description="Proton donor/acceptor" evidence="2">
    <location>
        <position position="370"/>
    </location>
</feature>
<proteinExistence type="predicted"/>
<gene>
    <name evidence="4" type="ORF">DQ392_18955</name>
</gene>
<dbReference type="GO" id="GO:0016787">
    <property type="term" value="F:hydrolase activity"/>
    <property type="evidence" value="ECO:0007669"/>
    <property type="project" value="UniProtKB-KW"/>
</dbReference>
<sequence length="471" mass="49160">MPAPRPPAGGRVPEPAPEPVAEPGTGLYGAESGQDEASWWFAPGPGELSADPVPGGGQPPPLPQQPSQPRPGPQPQAGPPQPDPYGRPAHGRPAAPSPGTYDRASAPYGDALHAGPAPDAASAPPSAPAGPVAPSGPAGPAGPIAPAKHSGPVAPAGHAGTVGPAAPGGPGARAASEWGGQSVPSRAEVPVDRRAEAREDGPSTLGLRAPRRESGGPPRTERPPGPSRLEARRAARALKPGPGIIASRAIGEAFITCGVLMMLFVVYQVWWSNVRADQQAGGATDRLHEQWDKHEPGKGVDDPERKPGAFEPGEGFAVIHIPRIDVTAPIAQGVSKTKVLDKGMVGHYATEPLKTAMPWERKGNFALAGHRNTHGEPFRYINRLEPGDAVVVETQSKYYTYKVTRQLPSTSPSDTGVIDPVPPKSGFQEPGRYVTLTTCTPEFTSKYRLIVWGKMVDERPRGKGKPDALVD</sequence>
<evidence type="ECO:0000313" key="4">
    <source>
        <dbReference type="EMBL" id="RCG17234.1"/>
    </source>
</evidence>
<comment type="caution">
    <text evidence="4">The sequence shown here is derived from an EMBL/GenBank/DDBJ whole genome shotgun (WGS) entry which is preliminary data.</text>
</comment>